<dbReference type="PROSITE" id="PS50235">
    <property type="entry name" value="USP_3"/>
    <property type="match status" value="1"/>
</dbReference>
<feature type="compositionally biased region" description="Acidic residues" evidence="8">
    <location>
        <begin position="279"/>
        <end position="296"/>
    </location>
</feature>
<dbReference type="PROSITE" id="PS00973">
    <property type="entry name" value="USP_2"/>
    <property type="match status" value="1"/>
</dbReference>
<evidence type="ECO:0000256" key="8">
    <source>
        <dbReference type="SAM" id="MobiDB-lite"/>
    </source>
</evidence>
<comment type="catalytic activity">
    <reaction evidence="1">
        <text>Thiol-dependent hydrolysis of ester, thioester, amide, peptide and isopeptide bonds formed by the C-terminal Gly of ubiquitin (a 76-residue protein attached to proteins as an intracellular targeting signal).</text>
        <dbReference type="EC" id="3.4.19.12"/>
    </reaction>
</comment>
<feature type="compositionally biased region" description="Acidic residues" evidence="8">
    <location>
        <begin position="214"/>
        <end position="228"/>
    </location>
</feature>
<accession>A3LTL3</accession>
<feature type="compositionally biased region" description="Low complexity" evidence="8">
    <location>
        <begin position="63"/>
        <end position="85"/>
    </location>
</feature>
<evidence type="ECO:0000256" key="6">
    <source>
        <dbReference type="ARBA" id="ARBA00022801"/>
    </source>
</evidence>
<dbReference type="AlphaFoldDB" id="A3LTL3"/>
<dbReference type="GO" id="GO:0031509">
    <property type="term" value="P:subtelomeric heterochromatin formation"/>
    <property type="evidence" value="ECO:0007669"/>
    <property type="project" value="EnsemblFungi"/>
</dbReference>
<dbReference type="InterPro" id="IPR018200">
    <property type="entry name" value="USP_CS"/>
</dbReference>
<dbReference type="MEROPS" id="C19.088"/>
<feature type="compositionally biased region" description="Polar residues" evidence="8">
    <location>
        <begin position="194"/>
        <end position="206"/>
    </location>
</feature>
<dbReference type="OMA" id="WCTYDDE"/>
<dbReference type="EMBL" id="CP000498">
    <property type="protein sequence ID" value="ABN66431.2"/>
    <property type="molecule type" value="Genomic_DNA"/>
</dbReference>
<evidence type="ECO:0000259" key="9">
    <source>
        <dbReference type="PROSITE" id="PS50235"/>
    </source>
</evidence>
<dbReference type="GO" id="GO:0016579">
    <property type="term" value="P:protein deubiquitination"/>
    <property type="evidence" value="ECO:0007669"/>
    <property type="project" value="InterPro"/>
</dbReference>
<keyword evidence="7" id="KW-0788">Thiol protease</keyword>
<evidence type="ECO:0000256" key="1">
    <source>
        <dbReference type="ARBA" id="ARBA00000707"/>
    </source>
</evidence>
<dbReference type="Gene3D" id="3.90.70.10">
    <property type="entry name" value="Cysteine proteinases"/>
    <property type="match status" value="1"/>
</dbReference>
<feature type="region of interest" description="Disordered" evidence="8">
    <location>
        <begin position="159"/>
        <end position="319"/>
    </location>
</feature>
<dbReference type="STRING" id="322104.A3LTL3"/>
<keyword evidence="4 10" id="KW-0645">Protease</keyword>
<dbReference type="PANTHER" id="PTHR24006:SF758">
    <property type="entry name" value="UBIQUITIN CARBOXYL-TERMINAL HYDROLASE 36"/>
    <property type="match status" value="1"/>
</dbReference>
<feature type="region of interest" description="Disordered" evidence="8">
    <location>
        <begin position="115"/>
        <end position="139"/>
    </location>
</feature>
<dbReference type="Proteomes" id="UP000002258">
    <property type="component" value="Chromosome 4"/>
</dbReference>
<dbReference type="OrthoDB" id="289038at2759"/>
<dbReference type="GO" id="GO:0004843">
    <property type="term" value="F:cysteine-type deubiquitinase activity"/>
    <property type="evidence" value="ECO:0007669"/>
    <property type="project" value="UniProtKB-EC"/>
</dbReference>
<dbReference type="KEGG" id="pic:PICST_59469"/>
<dbReference type="GeneID" id="4838552"/>
<feature type="region of interest" description="Disordered" evidence="8">
    <location>
        <begin position="28"/>
        <end position="47"/>
    </location>
</feature>
<dbReference type="GO" id="GO:0033567">
    <property type="term" value="P:DNA replication, Okazaki fragment processing"/>
    <property type="evidence" value="ECO:0007669"/>
    <property type="project" value="EnsemblFungi"/>
</dbReference>
<evidence type="ECO:0000313" key="11">
    <source>
        <dbReference type="Proteomes" id="UP000002258"/>
    </source>
</evidence>
<dbReference type="InParanoid" id="A3LTL3"/>
<dbReference type="InterPro" id="IPR028889">
    <property type="entry name" value="USP"/>
</dbReference>
<feature type="domain" description="USP" evidence="9">
    <location>
        <begin position="356"/>
        <end position="680"/>
    </location>
</feature>
<feature type="compositionally biased region" description="Low complexity" evidence="8">
    <location>
        <begin position="229"/>
        <end position="248"/>
    </location>
</feature>
<dbReference type="PANTHER" id="PTHR24006">
    <property type="entry name" value="UBIQUITIN CARBOXYL-TERMINAL HYDROLASE"/>
    <property type="match status" value="1"/>
</dbReference>
<evidence type="ECO:0000256" key="4">
    <source>
        <dbReference type="ARBA" id="ARBA00022670"/>
    </source>
</evidence>
<dbReference type="RefSeq" id="XP_001384460.2">
    <property type="nucleotide sequence ID" value="XM_001384423.1"/>
</dbReference>
<dbReference type="SUPFAM" id="SSF54001">
    <property type="entry name" value="Cysteine proteinases"/>
    <property type="match status" value="1"/>
</dbReference>
<dbReference type="FunCoup" id="A3LTL3">
    <property type="interactions" value="166"/>
</dbReference>
<dbReference type="HOGENOM" id="CLU_016013_1_0_1"/>
<keyword evidence="11" id="KW-1185">Reference proteome</keyword>
<dbReference type="GO" id="GO:0005829">
    <property type="term" value="C:cytosol"/>
    <property type="evidence" value="ECO:0007669"/>
    <property type="project" value="TreeGrafter"/>
</dbReference>
<feature type="compositionally biased region" description="Low complexity" evidence="8">
    <location>
        <begin position="183"/>
        <end position="193"/>
    </location>
</feature>
<comment type="similarity">
    <text evidence="2">Belongs to the peptidase C19 family.</text>
</comment>
<reference evidence="10 11" key="1">
    <citation type="journal article" date="2007" name="Nat. Biotechnol.">
        <title>Genome sequence of the lignocellulose-bioconverting and xylose-fermenting yeast Pichia stipitis.</title>
        <authorList>
            <person name="Jeffries T.W."/>
            <person name="Grigoriev I.V."/>
            <person name="Grimwood J."/>
            <person name="Laplaza J.M."/>
            <person name="Aerts A."/>
            <person name="Salamov A."/>
            <person name="Schmutz J."/>
            <person name="Lindquist E."/>
            <person name="Dehal P."/>
            <person name="Shapiro H."/>
            <person name="Jin Y.S."/>
            <person name="Passoth V."/>
            <person name="Richardson P.M."/>
        </authorList>
    </citation>
    <scope>NUCLEOTIDE SEQUENCE [LARGE SCALE GENOMIC DNA]</scope>
    <source>
        <strain evidence="11">ATCC 58785 / CBS 6054 / NBRC 10063 / NRRL Y-11545</strain>
    </source>
</reference>
<dbReference type="GO" id="GO:0006508">
    <property type="term" value="P:proteolysis"/>
    <property type="evidence" value="ECO:0007669"/>
    <property type="project" value="UniProtKB-KW"/>
</dbReference>
<evidence type="ECO:0000256" key="3">
    <source>
        <dbReference type="ARBA" id="ARBA00012759"/>
    </source>
</evidence>
<dbReference type="GO" id="GO:0005730">
    <property type="term" value="C:nucleolus"/>
    <property type="evidence" value="ECO:0007669"/>
    <property type="project" value="EnsemblFungi"/>
</dbReference>
<sequence length="701" mass="79125">MAASLNKSTSSGSKEFNPVLDRYLSHPLTFKPGRQMDANTSTEGKPGNYIILSRKKKTLASGGSIAINGSSSPTSATTSPKSLAKATHKPRSMAEAVAAYTGKKFLTKAEKKQLSRKRKLEEAEEKRQVNQDANTTSSASTSIIKNIFSIYNRTASSQNEDLGENVTSDNDSQYESASEVFEETSNNNTESESPFTGFSESESKSGTPGAEDKNDVDEEEEDEEDDDFNNSSSSSSSSVEDSSRSTTPSEEDEDEDKDLEKLKYDLKTDQLENQKQKDEDYEEEDEDDEEEDLEDEEKSKQQSKESSTPPTSPEEDNDEEKQLQFYDMGEDPSDRGSNHSKRIYKNWRELENKKPVGLLNHGVTCYMNSAIQAMVHIPAIQHYLNAINHNKVSELKPRSVSHVLADLSRRMWALDGTKHVKYVNPKKIIQRLGDINCMMSEWQQEDAHEYFMSLMSRLQEDSTPKGVKMNQSIIYDIFGGLLAQRITCTKCNNVSETKQEFYDLSLGLNKKKLRDHQPIDDSIPSSNRYSIEKSVRDFFSNELIKIDKADSKSGYFCEKCQDRTVAHKISFIDRSPEYLTVHLKRFKFNGNSSSKVKQSISYSDVLDLTRYTVDARHAAKYKLMAVIVHEGRSISSGHYIAHCLQPDGSWATYDDEYINKIDARIALADPSAYVLVYSKLTPKDLKRNGDGIESEAKRRKI</sequence>
<dbReference type="InterPro" id="IPR001394">
    <property type="entry name" value="Peptidase_C19_UCH"/>
</dbReference>
<feature type="compositionally biased region" description="Basic and acidic residues" evidence="8">
    <location>
        <begin position="258"/>
        <end position="278"/>
    </location>
</feature>
<evidence type="ECO:0000256" key="2">
    <source>
        <dbReference type="ARBA" id="ARBA00009085"/>
    </source>
</evidence>
<evidence type="ECO:0000256" key="5">
    <source>
        <dbReference type="ARBA" id="ARBA00022786"/>
    </source>
</evidence>
<feature type="compositionally biased region" description="Basic and acidic residues" evidence="8">
    <location>
        <begin position="115"/>
        <end position="129"/>
    </location>
</feature>
<feature type="region of interest" description="Disordered" evidence="8">
    <location>
        <begin position="63"/>
        <end position="92"/>
    </location>
</feature>
<feature type="compositionally biased region" description="Polar residues" evidence="8">
    <location>
        <begin position="159"/>
        <end position="176"/>
    </location>
</feature>
<name>A3LTL3_PICST</name>
<evidence type="ECO:0000313" key="10">
    <source>
        <dbReference type="EMBL" id="ABN66431.2"/>
    </source>
</evidence>
<gene>
    <name evidence="10" type="ORF">PICST_59469</name>
</gene>
<protein>
    <recommendedName>
        <fullName evidence="3">ubiquitinyl hydrolase 1</fullName>
        <ecNumber evidence="3">3.4.19.12</ecNumber>
    </recommendedName>
</protein>
<proteinExistence type="inferred from homology"/>
<evidence type="ECO:0000256" key="7">
    <source>
        <dbReference type="ARBA" id="ARBA00022807"/>
    </source>
</evidence>
<keyword evidence="5" id="KW-0833">Ubl conjugation pathway</keyword>
<dbReference type="FunFam" id="3.90.70.10:FF:000146">
    <property type="entry name" value="Ubiquitin-specific protease"/>
    <property type="match status" value="1"/>
</dbReference>
<dbReference type="GO" id="GO:0000781">
    <property type="term" value="C:chromosome, telomeric region"/>
    <property type="evidence" value="ECO:0007669"/>
    <property type="project" value="GOC"/>
</dbReference>
<dbReference type="InterPro" id="IPR038765">
    <property type="entry name" value="Papain-like_cys_pep_sf"/>
</dbReference>
<dbReference type="GO" id="GO:0043596">
    <property type="term" value="C:nuclear replication fork"/>
    <property type="evidence" value="ECO:0007669"/>
    <property type="project" value="EnsemblFungi"/>
</dbReference>
<organism evidence="10 11">
    <name type="scientific">Scheffersomyces stipitis (strain ATCC 58785 / CBS 6054 / NBRC 10063 / NRRL Y-11545)</name>
    <name type="common">Yeast</name>
    <name type="synonym">Pichia stipitis</name>
    <dbReference type="NCBI Taxonomy" id="322104"/>
    <lineage>
        <taxon>Eukaryota</taxon>
        <taxon>Fungi</taxon>
        <taxon>Dikarya</taxon>
        <taxon>Ascomycota</taxon>
        <taxon>Saccharomycotina</taxon>
        <taxon>Pichiomycetes</taxon>
        <taxon>Debaryomycetaceae</taxon>
        <taxon>Scheffersomyces</taxon>
    </lineage>
</organism>
<dbReference type="InterPro" id="IPR050164">
    <property type="entry name" value="Peptidase_C19"/>
</dbReference>
<dbReference type="Pfam" id="PF00443">
    <property type="entry name" value="UCH"/>
    <property type="match status" value="1"/>
</dbReference>
<keyword evidence="6" id="KW-0378">Hydrolase</keyword>
<dbReference type="EC" id="3.4.19.12" evidence="3"/>
<dbReference type="eggNOG" id="KOG1870">
    <property type="taxonomic scope" value="Eukaryota"/>
</dbReference>